<proteinExistence type="predicted"/>
<gene>
    <name evidence="2" type="ORF">B296_00055511</name>
</gene>
<evidence type="ECO:0000313" key="3">
    <source>
        <dbReference type="Proteomes" id="UP000287651"/>
    </source>
</evidence>
<dbReference type="Proteomes" id="UP000287651">
    <property type="component" value="Unassembled WGS sequence"/>
</dbReference>
<name>A0A426XZG5_ENSVE</name>
<comment type="caution">
    <text evidence="2">The sequence shown here is derived from an EMBL/GenBank/DDBJ whole genome shotgun (WGS) entry which is preliminary data.</text>
</comment>
<feature type="region of interest" description="Disordered" evidence="1">
    <location>
        <begin position="124"/>
        <end position="144"/>
    </location>
</feature>
<protein>
    <submittedName>
        <fullName evidence="2">Uncharacterized protein</fullName>
    </submittedName>
</protein>
<dbReference type="AlphaFoldDB" id="A0A426XZG5"/>
<evidence type="ECO:0000256" key="1">
    <source>
        <dbReference type="SAM" id="MobiDB-lite"/>
    </source>
</evidence>
<sequence>RTPTARGSGSSEYRVRGDADAVVAIASPPSVGRPSALLPRECRARSLALTLLLLTPIRHFQEREAEAIGGFDAKIRVRSGRSPIGVLISRSAAPRLDLDRSSGDSLFWSSSPPPARRFAGLRFQRPRPKTSKKSLKRLVSSSRREEAGVADTDAIVGNDGSTARLISKTRETMVPSPPSLVGDAGKKVLPEVERTGKGVGHQRRVTVDARANGVEPTSIVIGAGTLEGNSKVISHVPNGFKLEHVAAGWPSWLTNVAGEAVKGWLPRRADSFEKLHKVGNGLSSIIFFFMS</sequence>
<feature type="compositionally biased region" description="Basic residues" evidence="1">
    <location>
        <begin position="124"/>
        <end position="136"/>
    </location>
</feature>
<accession>A0A426XZG5</accession>
<evidence type="ECO:0000313" key="2">
    <source>
        <dbReference type="EMBL" id="RRT44852.1"/>
    </source>
</evidence>
<reference evidence="2 3" key="1">
    <citation type="journal article" date="2014" name="Agronomy (Basel)">
        <title>A Draft Genome Sequence for Ensete ventricosum, the Drought-Tolerant Tree Against Hunger.</title>
        <authorList>
            <person name="Harrison J."/>
            <person name="Moore K.A."/>
            <person name="Paszkiewicz K."/>
            <person name="Jones T."/>
            <person name="Grant M."/>
            <person name="Ambacheew D."/>
            <person name="Muzemil S."/>
            <person name="Studholme D.J."/>
        </authorList>
    </citation>
    <scope>NUCLEOTIDE SEQUENCE [LARGE SCALE GENOMIC DNA]</scope>
</reference>
<feature type="non-terminal residue" evidence="2">
    <location>
        <position position="1"/>
    </location>
</feature>
<dbReference type="EMBL" id="AMZH03016203">
    <property type="protein sequence ID" value="RRT44852.1"/>
    <property type="molecule type" value="Genomic_DNA"/>
</dbReference>
<organism evidence="2 3">
    <name type="scientific">Ensete ventricosum</name>
    <name type="common">Abyssinian banana</name>
    <name type="synonym">Musa ensete</name>
    <dbReference type="NCBI Taxonomy" id="4639"/>
    <lineage>
        <taxon>Eukaryota</taxon>
        <taxon>Viridiplantae</taxon>
        <taxon>Streptophyta</taxon>
        <taxon>Embryophyta</taxon>
        <taxon>Tracheophyta</taxon>
        <taxon>Spermatophyta</taxon>
        <taxon>Magnoliopsida</taxon>
        <taxon>Liliopsida</taxon>
        <taxon>Zingiberales</taxon>
        <taxon>Musaceae</taxon>
        <taxon>Ensete</taxon>
    </lineage>
</organism>